<dbReference type="Proteomes" id="UP000600877">
    <property type="component" value="Unassembled WGS sequence"/>
</dbReference>
<name>A0ABQ2YAW3_9NEIS</name>
<dbReference type="PANTHER" id="PTHR30154:SF53">
    <property type="entry name" value="HTH-TYPE TRANSCRIPTIONAL REGULATOR LRPC"/>
    <property type="match status" value="1"/>
</dbReference>
<dbReference type="Pfam" id="PF13412">
    <property type="entry name" value="HTH_24"/>
    <property type="match status" value="1"/>
</dbReference>
<dbReference type="PROSITE" id="PS50956">
    <property type="entry name" value="HTH_ASNC_2"/>
    <property type="match status" value="1"/>
</dbReference>
<dbReference type="InterPro" id="IPR019887">
    <property type="entry name" value="Tscrpt_reg_AsnC/Lrp_C"/>
</dbReference>
<dbReference type="InterPro" id="IPR019888">
    <property type="entry name" value="Tscrpt_reg_AsnC-like"/>
</dbReference>
<dbReference type="PRINTS" id="PR00033">
    <property type="entry name" value="HTHASNC"/>
</dbReference>
<dbReference type="SUPFAM" id="SSF54909">
    <property type="entry name" value="Dimeric alpha+beta barrel"/>
    <property type="match status" value="1"/>
</dbReference>
<comment type="caution">
    <text evidence="5">The sequence shown here is derived from an EMBL/GenBank/DDBJ whole genome shotgun (WGS) entry which is preliminary data.</text>
</comment>
<keyword evidence="2" id="KW-0238">DNA-binding</keyword>
<keyword evidence="6" id="KW-1185">Reference proteome</keyword>
<evidence type="ECO:0000256" key="2">
    <source>
        <dbReference type="ARBA" id="ARBA00023125"/>
    </source>
</evidence>
<keyword evidence="3" id="KW-0804">Transcription</keyword>
<dbReference type="Gene3D" id="3.30.70.920">
    <property type="match status" value="1"/>
</dbReference>
<sequence length="147" mass="15939">MEVDGKSWLILRALQDNARQSLTELAQTVGLSVPAVSERVKRLEEAGVISGYHAVVAPLKAGFALSALVGITVPQPAKKVLLERLAAMAEVQECHHVTGVDSYVFRVLARDVSHLELLVSRLNDLGETRTSIILSTPLSNRPVLPPR</sequence>
<evidence type="ECO:0000313" key="5">
    <source>
        <dbReference type="EMBL" id="GGX78349.1"/>
    </source>
</evidence>
<dbReference type="SUPFAM" id="SSF46785">
    <property type="entry name" value="Winged helix' DNA-binding domain"/>
    <property type="match status" value="1"/>
</dbReference>
<dbReference type="CDD" id="cd00090">
    <property type="entry name" value="HTH_ARSR"/>
    <property type="match status" value="1"/>
</dbReference>
<keyword evidence="1" id="KW-0805">Transcription regulation</keyword>
<protein>
    <submittedName>
        <fullName evidence="5">AsnC family transcriptional regulator</fullName>
    </submittedName>
</protein>
<feature type="domain" description="HTH asnC-type" evidence="4">
    <location>
        <begin position="3"/>
        <end position="64"/>
    </location>
</feature>
<gene>
    <name evidence="5" type="ORF">GCM10011290_02140</name>
</gene>
<dbReference type="Pfam" id="PF01037">
    <property type="entry name" value="AsnC_trans_reg"/>
    <property type="match status" value="1"/>
</dbReference>
<dbReference type="InterPro" id="IPR000485">
    <property type="entry name" value="AsnC-type_HTH_dom"/>
</dbReference>
<evidence type="ECO:0000313" key="6">
    <source>
        <dbReference type="Proteomes" id="UP000600877"/>
    </source>
</evidence>
<evidence type="ECO:0000256" key="3">
    <source>
        <dbReference type="ARBA" id="ARBA00023163"/>
    </source>
</evidence>
<dbReference type="PANTHER" id="PTHR30154">
    <property type="entry name" value="LEUCINE-RESPONSIVE REGULATORY PROTEIN"/>
    <property type="match status" value="1"/>
</dbReference>
<dbReference type="InterPro" id="IPR019885">
    <property type="entry name" value="Tscrpt_reg_HTH_AsnC-type_CS"/>
</dbReference>
<dbReference type="PROSITE" id="PS00519">
    <property type="entry name" value="HTH_ASNC_1"/>
    <property type="match status" value="1"/>
</dbReference>
<reference evidence="6" key="1">
    <citation type="journal article" date="2019" name="Int. J. Syst. Evol. Microbiol.">
        <title>The Global Catalogue of Microorganisms (GCM) 10K type strain sequencing project: providing services to taxonomists for standard genome sequencing and annotation.</title>
        <authorList>
            <consortium name="The Broad Institute Genomics Platform"/>
            <consortium name="The Broad Institute Genome Sequencing Center for Infectious Disease"/>
            <person name="Wu L."/>
            <person name="Ma J."/>
        </authorList>
    </citation>
    <scope>NUCLEOTIDE SEQUENCE [LARGE SCALE GENOMIC DNA]</scope>
    <source>
        <strain evidence="6">KCTC 32041</strain>
    </source>
</reference>
<dbReference type="InterPro" id="IPR036390">
    <property type="entry name" value="WH_DNA-bd_sf"/>
</dbReference>
<organism evidence="5 6">
    <name type="scientific">Vogesella alkaliphila</name>
    <dbReference type="NCBI Taxonomy" id="1193621"/>
    <lineage>
        <taxon>Bacteria</taxon>
        <taxon>Pseudomonadati</taxon>
        <taxon>Pseudomonadota</taxon>
        <taxon>Betaproteobacteria</taxon>
        <taxon>Neisseriales</taxon>
        <taxon>Chromobacteriaceae</taxon>
        <taxon>Vogesella</taxon>
    </lineage>
</organism>
<dbReference type="InterPro" id="IPR011008">
    <property type="entry name" value="Dimeric_a/b-barrel"/>
</dbReference>
<dbReference type="InterPro" id="IPR011991">
    <property type="entry name" value="ArsR-like_HTH"/>
</dbReference>
<evidence type="ECO:0000259" key="4">
    <source>
        <dbReference type="PROSITE" id="PS50956"/>
    </source>
</evidence>
<dbReference type="RefSeq" id="WP_189372234.1">
    <property type="nucleotide sequence ID" value="NZ_BMYW01000001.1"/>
</dbReference>
<proteinExistence type="predicted"/>
<evidence type="ECO:0000256" key="1">
    <source>
        <dbReference type="ARBA" id="ARBA00023015"/>
    </source>
</evidence>
<dbReference type="SMART" id="SM00344">
    <property type="entry name" value="HTH_ASNC"/>
    <property type="match status" value="1"/>
</dbReference>
<dbReference type="InterPro" id="IPR036388">
    <property type="entry name" value="WH-like_DNA-bd_sf"/>
</dbReference>
<dbReference type="EMBL" id="BMYW01000001">
    <property type="protein sequence ID" value="GGX78349.1"/>
    <property type="molecule type" value="Genomic_DNA"/>
</dbReference>
<accession>A0ABQ2YAW3</accession>
<dbReference type="Gene3D" id="1.10.10.10">
    <property type="entry name" value="Winged helix-like DNA-binding domain superfamily/Winged helix DNA-binding domain"/>
    <property type="match status" value="1"/>
</dbReference>